<dbReference type="Gene3D" id="3.40.50.790">
    <property type="match status" value="1"/>
</dbReference>
<feature type="non-terminal residue" evidence="1">
    <location>
        <position position="160"/>
    </location>
</feature>
<dbReference type="Pfam" id="PF00687">
    <property type="entry name" value="Ribosomal_L1"/>
    <property type="match status" value="1"/>
</dbReference>
<gene>
    <name evidence="1" type="primary">CIC1</name>
    <name evidence="1" type="ORF">IWW36_005260</name>
</gene>
<dbReference type="SUPFAM" id="SSF56808">
    <property type="entry name" value="Ribosomal protein L1"/>
    <property type="match status" value="1"/>
</dbReference>
<sequence>MYLNHDLVTRAVSSLLTHAEKKGENEDSTNLLGTGVESMQLIVTVKKISHKMQKKPYRLPLRNRLYEEPSSVCLIIKNHDEEHVEKLKNLGISVIKEIVSVMDMKTKYHSFEARRALMNSHDLFLTDDRIINSLPKILGAKFYMRNKIPGSVNLKAKNLQ</sequence>
<reference evidence="1" key="1">
    <citation type="submission" date="2022-07" db="EMBL/GenBank/DDBJ databases">
        <title>Phylogenomic reconstructions and comparative analyses of Kickxellomycotina fungi.</title>
        <authorList>
            <person name="Reynolds N.K."/>
            <person name="Stajich J.E."/>
            <person name="Barry K."/>
            <person name="Grigoriev I.V."/>
            <person name="Crous P."/>
            <person name="Smith M.E."/>
        </authorList>
    </citation>
    <scope>NUCLEOTIDE SEQUENCE</scope>
    <source>
        <strain evidence="1">NRRL 1566</strain>
    </source>
</reference>
<dbReference type="InterPro" id="IPR023674">
    <property type="entry name" value="Ribosomal_uL1-like"/>
</dbReference>
<organism evidence="1 2">
    <name type="scientific">Coemansia brasiliensis</name>
    <dbReference type="NCBI Taxonomy" id="2650707"/>
    <lineage>
        <taxon>Eukaryota</taxon>
        <taxon>Fungi</taxon>
        <taxon>Fungi incertae sedis</taxon>
        <taxon>Zoopagomycota</taxon>
        <taxon>Kickxellomycotina</taxon>
        <taxon>Kickxellomycetes</taxon>
        <taxon>Kickxellales</taxon>
        <taxon>Kickxellaceae</taxon>
        <taxon>Coemansia</taxon>
    </lineage>
</organism>
<dbReference type="InterPro" id="IPR016095">
    <property type="entry name" value="Ribosomal_uL1_3-a/b-sand"/>
</dbReference>
<dbReference type="EMBL" id="JANBUW010001141">
    <property type="protein sequence ID" value="KAJ2844242.1"/>
    <property type="molecule type" value="Genomic_DNA"/>
</dbReference>
<dbReference type="OrthoDB" id="10251727at2759"/>
<protein>
    <submittedName>
        <fullName evidence="1">Proteasome-interacting protein cic1</fullName>
    </submittedName>
</protein>
<proteinExistence type="predicted"/>
<keyword evidence="1" id="KW-0647">Proteasome</keyword>
<keyword evidence="2" id="KW-1185">Reference proteome</keyword>
<dbReference type="InterPro" id="IPR028364">
    <property type="entry name" value="Ribosomal_uL1/biogenesis"/>
</dbReference>
<name>A0A9W8I4B1_9FUNG</name>
<evidence type="ECO:0000313" key="1">
    <source>
        <dbReference type="EMBL" id="KAJ2844242.1"/>
    </source>
</evidence>
<evidence type="ECO:0000313" key="2">
    <source>
        <dbReference type="Proteomes" id="UP001139887"/>
    </source>
</evidence>
<dbReference type="GO" id="GO:0000502">
    <property type="term" value="C:proteasome complex"/>
    <property type="evidence" value="ECO:0007669"/>
    <property type="project" value="UniProtKB-KW"/>
</dbReference>
<dbReference type="Proteomes" id="UP001139887">
    <property type="component" value="Unassembled WGS sequence"/>
</dbReference>
<accession>A0A9W8I4B1</accession>
<dbReference type="AlphaFoldDB" id="A0A9W8I4B1"/>
<comment type="caution">
    <text evidence="1">The sequence shown here is derived from an EMBL/GenBank/DDBJ whole genome shotgun (WGS) entry which is preliminary data.</text>
</comment>